<dbReference type="PROSITE" id="PS00018">
    <property type="entry name" value="EF_HAND_1"/>
    <property type="match status" value="3"/>
</dbReference>
<dbReference type="GO" id="GO:0005737">
    <property type="term" value="C:cytoplasm"/>
    <property type="evidence" value="ECO:0007669"/>
    <property type="project" value="UniProtKB-ARBA"/>
</dbReference>
<accession>A0AAW1WG65</accession>
<feature type="region of interest" description="Disordered" evidence="5">
    <location>
        <begin position="24"/>
        <end position="65"/>
    </location>
</feature>
<dbReference type="Gene3D" id="1.10.238.10">
    <property type="entry name" value="EF-hand"/>
    <property type="match status" value="2"/>
</dbReference>
<dbReference type="CDD" id="cd00051">
    <property type="entry name" value="EFh"/>
    <property type="match status" value="1"/>
</dbReference>
<evidence type="ECO:0000313" key="8">
    <source>
        <dbReference type="Proteomes" id="UP001457282"/>
    </source>
</evidence>
<evidence type="ECO:0000313" key="7">
    <source>
        <dbReference type="EMBL" id="KAK9922245.1"/>
    </source>
</evidence>
<organism evidence="7 8">
    <name type="scientific">Rubus argutus</name>
    <name type="common">Southern blackberry</name>
    <dbReference type="NCBI Taxonomy" id="59490"/>
    <lineage>
        <taxon>Eukaryota</taxon>
        <taxon>Viridiplantae</taxon>
        <taxon>Streptophyta</taxon>
        <taxon>Embryophyta</taxon>
        <taxon>Tracheophyta</taxon>
        <taxon>Spermatophyta</taxon>
        <taxon>Magnoliopsida</taxon>
        <taxon>eudicotyledons</taxon>
        <taxon>Gunneridae</taxon>
        <taxon>Pentapetalae</taxon>
        <taxon>rosids</taxon>
        <taxon>fabids</taxon>
        <taxon>Rosales</taxon>
        <taxon>Rosaceae</taxon>
        <taxon>Rosoideae</taxon>
        <taxon>Rosoideae incertae sedis</taxon>
        <taxon>Rubus</taxon>
    </lineage>
</organism>
<dbReference type="InterPro" id="IPR018247">
    <property type="entry name" value="EF_Hand_1_Ca_BS"/>
</dbReference>
<dbReference type="SMART" id="SM00054">
    <property type="entry name" value="EFh"/>
    <property type="match status" value="4"/>
</dbReference>
<dbReference type="AlphaFoldDB" id="A0AAW1WG65"/>
<gene>
    <name evidence="7" type="ORF">M0R45_030718</name>
</gene>
<dbReference type="FunFam" id="1.10.238.10:FF:000089">
    <property type="entry name" value="calmodulin-like protein 3"/>
    <property type="match status" value="1"/>
</dbReference>
<evidence type="ECO:0000256" key="1">
    <source>
        <dbReference type="ARBA" id="ARBA00003291"/>
    </source>
</evidence>
<keyword evidence="8" id="KW-1185">Reference proteome</keyword>
<keyword evidence="2" id="KW-0479">Metal-binding</keyword>
<feature type="domain" description="EF-hand" evidence="6">
    <location>
        <begin position="201"/>
        <end position="234"/>
    </location>
</feature>
<comment type="function">
    <text evidence="1">Potential calcium sensor.</text>
</comment>
<protein>
    <recommendedName>
        <fullName evidence="6">EF-hand domain-containing protein</fullName>
    </recommendedName>
</protein>
<feature type="domain" description="EF-hand" evidence="6">
    <location>
        <begin position="164"/>
        <end position="199"/>
    </location>
</feature>
<keyword evidence="4" id="KW-0106">Calcium</keyword>
<dbReference type="Pfam" id="PF13499">
    <property type="entry name" value="EF-hand_7"/>
    <property type="match status" value="2"/>
</dbReference>
<reference evidence="7 8" key="1">
    <citation type="journal article" date="2023" name="G3 (Bethesda)">
        <title>A chromosome-length genome assembly and annotation of blackberry (Rubus argutus, cv. 'Hillquist').</title>
        <authorList>
            <person name="Bruna T."/>
            <person name="Aryal R."/>
            <person name="Dudchenko O."/>
            <person name="Sargent D.J."/>
            <person name="Mead D."/>
            <person name="Buti M."/>
            <person name="Cavallini A."/>
            <person name="Hytonen T."/>
            <person name="Andres J."/>
            <person name="Pham M."/>
            <person name="Weisz D."/>
            <person name="Mascagni F."/>
            <person name="Usai G."/>
            <person name="Natali L."/>
            <person name="Bassil N."/>
            <person name="Fernandez G.E."/>
            <person name="Lomsadze A."/>
            <person name="Armour M."/>
            <person name="Olukolu B."/>
            <person name="Poorten T."/>
            <person name="Britton C."/>
            <person name="Davik J."/>
            <person name="Ashrafi H."/>
            <person name="Aiden E.L."/>
            <person name="Borodovsky M."/>
            <person name="Worthington M."/>
        </authorList>
    </citation>
    <scope>NUCLEOTIDE SEQUENCE [LARGE SCALE GENOMIC DNA]</scope>
    <source>
        <strain evidence="7">PI 553951</strain>
    </source>
</reference>
<dbReference type="EMBL" id="JBEDUW010000006">
    <property type="protein sequence ID" value="KAK9922245.1"/>
    <property type="molecule type" value="Genomic_DNA"/>
</dbReference>
<evidence type="ECO:0000256" key="5">
    <source>
        <dbReference type="SAM" id="MobiDB-lite"/>
    </source>
</evidence>
<sequence length="234" mass="25465">MKLMKVNPKQLSLSLSLSPKRFFRSKKDRSAVSRSDPPSFGSGTASSSSASSSESLPSNHKMGTVSAACGMGTPTSVLPAISGDWSDFSADNHLDMAQAFKLIDRDNDGMVSRKELEALLSRLAAQPPSHEEVTMMLSEVDRDGDGCIPLEALLHRFGPVCEPAADAELREAFDVFDRDHDGKISAEELFSVFSAIGDDGCSLEDCRRMIAEVDKNGDGFVCFEDFARMMELQR</sequence>
<dbReference type="SUPFAM" id="SSF47473">
    <property type="entry name" value="EF-hand"/>
    <property type="match status" value="1"/>
</dbReference>
<dbReference type="InterPro" id="IPR002048">
    <property type="entry name" value="EF_hand_dom"/>
</dbReference>
<dbReference type="InterPro" id="IPR039647">
    <property type="entry name" value="EF_hand_pair_protein_CML-like"/>
</dbReference>
<keyword evidence="3" id="KW-0677">Repeat</keyword>
<dbReference type="GO" id="GO:0005509">
    <property type="term" value="F:calcium ion binding"/>
    <property type="evidence" value="ECO:0007669"/>
    <property type="project" value="InterPro"/>
</dbReference>
<dbReference type="InterPro" id="IPR011992">
    <property type="entry name" value="EF-hand-dom_pair"/>
</dbReference>
<proteinExistence type="predicted"/>
<feature type="domain" description="EF-hand" evidence="6">
    <location>
        <begin position="91"/>
        <end position="126"/>
    </location>
</feature>
<dbReference type="PANTHER" id="PTHR10891">
    <property type="entry name" value="EF-HAND CALCIUM-BINDING DOMAIN CONTAINING PROTEIN"/>
    <property type="match status" value="1"/>
</dbReference>
<evidence type="ECO:0000256" key="3">
    <source>
        <dbReference type="ARBA" id="ARBA00022737"/>
    </source>
</evidence>
<feature type="compositionally biased region" description="Low complexity" evidence="5">
    <location>
        <begin position="38"/>
        <end position="58"/>
    </location>
</feature>
<dbReference type="PROSITE" id="PS50222">
    <property type="entry name" value="EF_HAND_2"/>
    <property type="match status" value="3"/>
</dbReference>
<dbReference type="Proteomes" id="UP001457282">
    <property type="component" value="Unassembled WGS sequence"/>
</dbReference>
<name>A0AAW1WG65_RUBAR</name>
<comment type="caution">
    <text evidence="7">The sequence shown here is derived from an EMBL/GenBank/DDBJ whole genome shotgun (WGS) entry which is preliminary data.</text>
</comment>
<evidence type="ECO:0000259" key="6">
    <source>
        <dbReference type="PROSITE" id="PS50222"/>
    </source>
</evidence>
<evidence type="ECO:0000256" key="2">
    <source>
        <dbReference type="ARBA" id="ARBA00022723"/>
    </source>
</evidence>
<evidence type="ECO:0000256" key="4">
    <source>
        <dbReference type="ARBA" id="ARBA00022837"/>
    </source>
</evidence>